<name>A0AAD6P370_9ROSI</name>
<dbReference type="AlphaFoldDB" id="A0AAD6P370"/>
<evidence type="ECO:0000313" key="1">
    <source>
        <dbReference type="EMBL" id="KAJ6414625.1"/>
    </source>
</evidence>
<reference evidence="1 2" key="1">
    <citation type="journal article" date="2023" name="Int. J. Mol. Sci.">
        <title>De Novo Assembly and Annotation of 11 Diverse Shrub Willow (Salix) Genomes Reveals Novel Gene Organization in Sex-Linked Regions.</title>
        <authorList>
            <person name="Hyden B."/>
            <person name="Feng K."/>
            <person name="Yates T.B."/>
            <person name="Jawdy S."/>
            <person name="Cereghino C."/>
            <person name="Smart L.B."/>
            <person name="Muchero W."/>
        </authorList>
    </citation>
    <scope>NUCLEOTIDE SEQUENCE [LARGE SCALE GENOMIC DNA]</scope>
    <source>
        <tissue evidence="1">Shoot tip</tissue>
    </source>
</reference>
<dbReference type="Proteomes" id="UP001162972">
    <property type="component" value="Chromosome 3"/>
</dbReference>
<comment type="caution">
    <text evidence="1">The sequence shown here is derived from an EMBL/GenBank/DDBJ whole genome shotgun (WGS) entry which is preliminary data.</text>
</comment>
<proteinExistence type="predicted"/>
<dbReference type="EMBL" id="JAPFFJ010000012">
    <property type="protein sequence ID" value="KAJ6414625.1"/>
    <property type="molecule type" value="Genomic_DNA"/>
</dbReference>
<organism evidence="1 2">
    <name type="scientific">Salix udensis</name>
    <dbReference type="NCBI Taxonomy" id="889485"/>
    <lineage>
        <taxon>Eukaryota</taxon>
        <taxon>Viridiplantae</taxon>
        <taxon>Streptophyta</taxon>
        <taxon>Embryophyta</taxon>
        <taxon>Tracheophyta</taxon>
        <taxon>Spermatophyta</taxon>
        <taxon>Magnoliopsida</taxon>
        <taxon>eudicotyledons</taxon>
        <taxon>Gunneridae</taxon>
        <taxon>Pentapetalae</taxon>
        <taxon>rosids</taxon>
        <taxon>fabids</taxon>
        <taxon>Malpighiales</taxon>
        <taxon>Salicaceae</taxon>
        <taxon>Saliceae</taxon>
        <taxon>Salix</taxon>
    </lineage>
</organism>
<evidence type="ECO:0000313" key="2">
    <source>
        <dbReference type="Proteomes" id="UP001162972"/>
    </source>
</evidence>
<accession>A0AAD6P370</accession>
<protein>
    <submittedName>
        <fullName evidence="1">Uncharacterized protein</fullName>
    </submittedName>
</protein>
<sequence length="29" mass="3382">MGAEVNRKFGLQWFKRRDLLGQKNCTVDA</sequence>
<feature type="non-terminal residue" evidence="1">
    <location>
        <position position="29"/>
    </location>
</feature>
<gene>
    <name evidence="1" type="ORF">OIU84_003595</name>
</gene>
<keyword evidence="2" id="KW-1185">Reference proteome</keyword>